<dbReference type="RefSeq" id="WP_189114566.1">
    <property type="nucleotide sequence ID" value="NZ_BMQC01000008.1"/>
</dbReference>
<name>A0A8J3BSH3_9ACTN</name>
<evidence type="ECO:0000313" key="2">
    <source>
        <dbReference type="Proteomes" id="UP000662200"/>
    </source>
</evidence>
<keyword evidence="2" id="KW-1185">Reference proteome</keyword>
<gene>
    <name evidence="1" type="ORF">GCM10010124_26170</name>
</gene>
<reference evidence="1" key="2">
    <citation type="submission" date="2020-09" db="EMBL/GenBank/DDBJ databases">
        <authorList>
            <person name="Sun Q."/>
            <person name="Ohkuma M."/>
        </authorList>
    </citation>
    <scope>NUCLEOTIDE SEQUENCE</scope>
    <source>
        <strain evidence="1">JCM 3091</strain>
    </source>
</reference>
<reference evidence="1" key="1">
    <citation type="journal article" date="2014" name="Int. J. Syst. Evol. Microbiol.">
        <title>Complete genome sequence of Corynebacterium casei LMG S-19264T (=DSM 44701T), isolated from a smear-ripened cheese.</title>
        <authorList>
            <consortium name="US DOE Joint Genome Institute (JGI-PGF)"/>
            <person name="Walter F."/>
            <person name="Albersmeier A."/>
            <person name="Kalinowski J."/>
            <person name="Ruckert C."/>
        </authorList>
    </citation>
    <scope>NUCLEOTIDE SEQUENCE</scope>
    <source>
        <strain evidence="1">JCM 3091</strain>
    </source>
</reference>
<accession>A0A8J3BSH3</accession>
<protein>
    <submittedName>
        <fullName evidence="1">Uncharacterized protein</fullName>
    </submittedName>
</protein>
<comment type="caution">
    <text evidence="1">The sequence shown here is derived from an EMBL/GenBank/DDBJ whole genome shotgun (WGS) entry which is preliminary data.</text>
</comment>
<proteinExistence type="predicted"/>
<dbReference type="EMBL" id="BMQC01000008">
    <property type="protein sequence ID" value="GGK32144.1"/>
    <property type="molecule type" value="Genomic_DNA"/>
</dbReference>
<sequence length="139" mass="14329">MAPTILQVMQGIEARLNTITGLRVSDIAPDQINPPAAVVGVPAVPAYHATMGRGRFQLAPTVTVLVSAGLDRVGQHKLAGYANPTGALSVVAAVEADKTLGGVVDDCHVVGFRPLGLEEIGLIGYYGGVFELRVIATGV</sequence>
<organism evidence="1 2">
    <name type="scientific">Pilimelia terevasa</name>
    <dbReference type="NCBI Taxonomy" id="53372"/>
    <lineage>
        <taxon>Bacteria</taxon>
        <taxon>Bacillati</taxon>
        <taxon>Actinomycetota</taxon>
        <taxon>Actinomycetes</taxon>
        <taxon>Micromonosporales</taxon>
        <taxon>Micromonosporaceae</taxon>
        <taxon>Pilimelia</taxon>
    </lineage>
</organism>
<dbReference type="Proteomes" id="UP000662200">
    <property type="component" value="Unassembled WGS sequence"/>
</dbReference>
<evidence type="ECO:0000313" key="1">
    <source>
        <dbReference type="EMBL" id="GGK32144.1"/>
    </source>
</evidence>
<dbReference type="AlphaFoldDB" id="A0A8J3BSH3"/>